<protein>
    <recommendedName>
        <fullName evidence="1">Calcineurin-like phosphoesterase domain-containing protein</fullName>
    </recommendedName>
</protein>
<dbReference type="InterPro" id="IPR029052">
    <property type="entry name" value="Metallo-depent_PP-like"/>
</dbReference>
<gene>
    <name evidence="2" type="ORF">CJ301_15320</name>
</gene>
<organism evidence="2 3">
    <name type="scientific">Limimaricola cinnabarinus</name>
    <dbReference type="NCBI Taxonomy" id="1125964"/>
    <lineage>
        <taxon>Bacteria</taxon>
        <taxon>Pseudomonadati</taxon>
        <taxon>Pseudomonadota</taxon>
        <taxon>Alphaproteobacteria</taxon>
        <taxon>Rhodobacterales</taxon>
        <taxon>Paracoccaceae</taxon>
        <taxon>Limimaricola</taxon>
    </lineage>
</organism>
<sequence>MQPIHAIPDIHADPDRLARSLDAAEPGARIAFLGDFIDALPGQAAVSDRAVLERVRDLVETDRAVAVMGNHELNAILFHRLGIDGAALRRHSPRNRAQHRSFVADFGIMTPQALGWTDWFLTLPLWREEDGLRLVHACWSAPAIETVAARRPDGRLREADLPEIAARSTRFGRAVQLLVTGPEQRLPEGMGFHDSHGSLRRRVRLAWWRHGAKSWRDAALSVPDPEELPRTALPARGDLTFYPKGAPPVLCGHYKMRGAPCIEARNVACLDYPGTPCIYRWRGEARLMEEHLQAV</sequence>
<dbReference type="OrthoDB" id="9807890at2"/>
<dbReference type="InterPro" id="IPR004843">
    <property type="entry name" value="Calcineurin-like_PHP"/>
</dbReference>
<dbReference type="EMBL" id="NQWH01000031">
    <property type="protein sequence ID" value="PHP26644.1"/>
    <property type="molecule type" value="Genomic_DNA"/>
</dbReference>
<dbReference type="Proteomes" id="UP000221860">
    <property type="component" value="Unassembled WGS sequence"/>
</dbReference>
<dbReference type="Gene3D" id="3.60.21.10">
    <property type="match status" value="1"/>
</dbReference>
<dbReference type="Pfam" id="PF00149">
    <property type="entry name" value="Metallophos"/>
    <property type="match status" value="1"/>
</dbReference>
<accession>A0A2G1MD28</accession>
<dbReference type="RefSeq" id="WP_099278243.1">
    <property type="nucleotide sequence ID" value="NZ_KZ304971.1"/>
</dbReference>
<reference evidence="2 3" key="1">
    <citation type="submission" date="2017-08" db="EMBL/GenBank/DDBJ databases">
        <title>Draft Genome Sequence of Loktanella cinnabarina Strain XM1, Isolated from Coastal Surface Water.</title>
        <authorList>
            <person name="Ma R."/>
            <person name="Wang J."/>
            <person name="Wang Q."/>
            <person name="Ma Z."/>
            <person name="Li J."/>
            <person name="Chen L."/>
        </authorList>
    </citation>
    <scope>NUCLEOTIDE SEQUENCE [LARGE SCALE GENOMIC DNA]</scope>
    <source>
        <strain evidence="2 3">XM1</strain>
    </source>
</reference>
<keyword evidence="3" id="KW-1185">Reference proteome</keyword>
<evidence type="ECO:0000259" key="1">
    <source>
        <dbReference type="Pfam" id="PF00149"/>
    </source>
</evidence>
<dbReference type="AlphaFoldDB" id="A0A2G1MD28"/>
<name>A0A2G1MD28_9RHOB</name>
<comment type="caution">
    <text evidence="2">The sequence shown here is derived from an EMBL/GenBank/DDBJ whole genome shotgun (WGS) entry which is preliminary data.</text>
</comment>
<evidence type="ECO:0000313" key="2">
    <source>
        <dbReference type="EMBL" id="PHP26644.1"/>
    </source>
</evidence>
<evidence type="ECO:0000313" key="3">
    <source>
        <dbReference type="Proteomes" id="UP000221860"/>
    </source>
</evidence>
<dbReference type="GO" id="GO:0016787">
    <property type="term" value="F:hydrolase activity"/>
    <property type="evidence" value="ECO:0007669"/>
    <property type="project" value="InterPro"/>
</dbReference>
<dbReference type="SUPFAM" id="SSF56300">
    <property type="entry name" value="Metallo-dependent phosphatases"/>
    <property type="match status" value="1"/>
</dbReference>
<proteinExistence type="predicted"/>
<feature type="domain" description="Calcineurin-like phosphoesterase" evidence="1">
    <location>
        <begin position="3"/>
        <end position="126"/>
    </location>
</feature>